<dbReference type="Gene3D" id="3.40.50.1820">
    <property type="entry name" value="alpha/beta hydrolase"/>
    <property type="match status" value="1"/>
</dbReference>
<dbReference type="Pfam" id="PF02450">
    <property type="entry name" value="LCAT"/>
    <property type="match status" value="1"/>
</dbReference>
<reference evidence="2" key="1">
    <citation type="submission" date="2016-10" db="EMBL/GenBank/DDBJ databases">
        <authorList>
            <person name="Benchimol M."/>
            <person name="Almeida L.G."/>
            <person name="Vasconcelos A.T."/>
            <person name="Perreira-Neves A."/>
            <person name="Rosa I.A."/>
            <person name="Tasca T."/>
            <person name="Bogo M.R."/>
            <person name="de Souza W."/>
        </authorList>
    </citation>
    <scope>NUCLEOTIDE SEQUENCE [LARGE SCALE GENOMIC DNA]</scope>
    <source>
        <strain evidence="2">K</strain>
    </source>
</reference>
<dbReference type="GeneID" id="94842707"/>
<dbReference type="InterPro" id="IPR003386">
    <property type="entry name" value="LACT/PDAT_acylTrfase"/>
</dbReference>
<evidence type="ECO:0000256" key="1">
    <source>
        <dbReference type="SAM" id="SignalP"/>
    </source>
</evidence>
<dbReference type="GO" id="GO:0008374">
    <property type="term" value="F:O-acyltransferase activity"/>
    <property type="evidence" value="ECO:0007669"/>
    <property type="project" value="InterPro"/>
</dbReference>
<keyword evidence="3" id="KW-1185">Reference proteome</keyword>
<accession>A0A1J4JW75</accession>
<dbReference type="InterPro" id="IPR029058">
    <property type="entry name" value="AB_hydrolase_fold"/>
</dbReference>
<dbReference type="Proteomes" id="UP000179807">
    <property type="component" value="Unassembled WGS sequence"/>
</dbReference>
<evidence type="ECO:0000313" key="2">
    <source>
        <dbReference type="EMBL" id="OHT01541.1"/>
    </source>
</evidence>
<dbReference type="PANTHER" id="PTHR11440">
    <property type="entry name" value="LECITHIN-CHOLESTEROL ACYLTRANSFERASE-RELATED"/>
    <property type="match status" value="1"/>
</dbReference>
<dbReference type="EMBL" id="MLAK01000906">
    <property type="protein sequence ID" value="OHT01541.1"/>
    <property type="molecule type" value="Genomic_DNA"/>
</dbReference>
<keyword evidence="2" id="KW-0808">Transferase</keyword>
<dbReference type="GO" id="GO:0006629">
    <property type="term" value="P:lipid metabolic process"/>
    <property type="evidence" value="ECO:0007669"/>
    <property type="project" value="InterPro"/>
</dbReference>
<dbReference type="RefSeq" id="XP_068354677.1">
    <property type="nucleotide sequence ID" value="XM_068508003.1"/>
</dbReference>
<comment type="caution">
    <text evidence="2">The sequence shown here is derived from an EMBL/GenBank/DDBJ whole genome shotgun (WGS) entry which is preliminary data.</text>
</comment>
<evidence type="ECO:0000313" key="3">
    <source>
        <dbReference type="Proteomes" id="UP000179807"/>
    </source>
</evidence>
<keyword evidence="1" id="KW-0732">Signal</keyword>
<keyword evidence="2" id="KW-0012">Acyltransferase</keyword>
<feature type="chain" id="PRO_5012407726" evidence="1">
    <location>
        <begin position="24"/>
        <end position="389"/>
    </location>
</feature>
<sequence length="389" mass="44030">MFLIFPFSIAALRPVIIVPTSFASNLFVTGSNLVKDWYCPKNLQNDKVWTDTSYFADPLRNCLFQWLQLQWDESKRSAVSHPNATITTSDFGGFDGFVNDPKLEYIPNYEYLIEYFEKFGYQRKINLFGAPFDFRFNPNTETLKQYYSELQKLITDTFASQNQKVVLVAHGYGASVIQFFLTNYCEDKFKDTYIQKVVYITPTFVGSITADIAMWTGKDSIGFFVGESDYSQDSIHSMGFVHSQMANHDIMGSDVVFTDPDGKTYTAAEFSDLLQNKKVHYVNQKLFLSSEPFFGQGPTSPAVPVTILYNSERDTPVRFTAKSWDTAEVEVENGKGDGVVLAASIEKVCKDINAKCVDLSVPNPYGDHWKIIYLHDTAEAVYSAVMSDN</sequence>
<protein>
    <submittedName>
        <fullName evidence="2">Lecithin:cholesterol acyltransferase family protein</fullName>
    </submittedName>
</protein>
<dbReference type="SUPFAM" id="SSF53474">
    <property type="entry name" value="alpha/beta-Hydrolases"/>
    <property type="match status" value="1"/>
</dbReference>
<organism evidence="2 3">
    <name type="scientific">Tritrichomonas foetus</name>
    <dbReference type="NCBI Taxonomy" id="1144522"/>
    <lineage>
        <taxon>Eukaryota</taxon>
        <taxon>Metamonada</taxon>
        <taxon>Parabasalia</taxon>
        <taxon>Tritrichomonadida</taxon>
        <taxon>Tritrichomonadidae</taxon>
        <taxon>Tritrichomonas</taxon>
    </lineage>
</organism>
<proteinExistence type="predicted"/>
<dbReference type="VEuPathDB" id="TrichDB:TRFO_31566"/>
<name>A0A1J4JW75_9EUKA</name>
<feature type="signal peptide" evidence="1">
    <location>
        <begin position="1"/>
        <end position="23"/>
    </location>
</feature>
<dbReference type="AlphaFoldDB" id="A0A1J4JW75"/>
<dbReference type="OrthoDB" id="190846at2759"/>
<gene>
    <name evidence="2" type="ORF">TRFO_31566</name>
</gene>